<evidence type="ECO:0000313" key="2">
    <source>
        <dbReference type="Proteomes" id="UP000217561"/>
    </source>
</evidence>
<protein>
    <submittedName>
        <fullName evidence="1">Uncharacterized protein</fullName>
    </submittedName>
</protein>
<name>A0ABX4HSM9_9BACI</name>
<evidence type="ECO:0000313" key="1">
    <source>
        <dbReference type="EMBL" id="PBB06232.1"/>
    </source>
</evidence>
<dbReference type="EMBL" id="NSGH01000005">
    <property type="protein sequence ID" value="PBB06232.1"/>
    <property type="molecule type" value="Genomic_DNA"/>
</dbReference>
<proteinExistence type="predicted"/>
<comment type="caution">
    <text evidence="1">The sequence shown here is derived from an EMBL/GenBank/DDBJ whole genome shotgun (WGS) entry which is preliminary data.</text>
</comment>
<organism evidence="1 2">
    <name type="scientific">Salimicrobium humidisoli</name>
    <dbReference type="NCBI Taxonomy" id="2029857"/>
    <lineage>
        <taxon>Bacteria</taxon>
        <taxon>Bacillati</taxon>
        <taxon>Bacillota</taxon>
        <taxon>Bacilli</taxon>
        <taxon>Bacillales</taxon>
        <taxon>Bacillaceae</taxon>
        <taxon>Salimicrobium</taxon>
    </lineage>
</organism>
<gene>
    <name evidence="1" type="ORF">CKW00_04170</name>
</gene>
<keyword evidence="2" id="KW-1185">Reference proteome</keyword>
<dbReference type="Proteomes" id="UP000217561">
    <property type="component" value="Unassembled WGS sequence"/>
</dbReference>
<sequence length="74" mass="8942">MAKVIRFTILWTEQLMESRRIHLFDMKTQSRISFNHELIERAPKWTVEKELITFLQSKERKIDSGYYDGKKHAS</sequence>
<reference evidence="1 2" key="1">
    <citation type="submission" date="2017-08" db="EMBL/GenBank/DDBJ databases">
        <title>Salimicrobium alkalisoli sp. nov., isolated from saline alkaline soil.</title>
        <authorList>
            <person name="Zhang G."/>
            <person name="Xiong Q."/>
        </authorList>
    </citation>
    <scope>NUCLEOTIDE SEQUENCE [LARGE SCALE GENOMIC DNA]</scope>
    <source>
        <strain evidence="1 2">WN024</strain>
    </source>
</reference>
<accession>A0ABX4HSM9</accession>
<dbReference type="RefSeq" id="WP_095821524.1">
    <property type="nucleotide sequence ID" value="NZ_NSGH01000005.1"/>
</dbReference>